<dbReference type="PROSITE" id="PS52019">
    <property type="entry name" value="PKS_MFAS_DH"/>
    <property type="match status" value="1"/>
</dbReference>
<dbReference type="Pfam" id="PF16197">
    <property type="entry name" value="KAsynt_C_assoc"/>
    <property type="match status" value="1"/>
</dbReference>
<dbReference type="Gene3D" id="3.40.366.10">
    <property type="entry name" value="Malonyl-Coenzyme A Acyl Carrier Protein, domain 2"/>
    <property type="match status" value="1"/>
</dbReference>
<keyword evidence="3" id="KW-0489">Methyltransferase</keyword>
<dbReference type="SUPFAM" id="SSF51735">
    <property type="entry name" value="NAD(P)-binding Rossmann-fold domains"/>
    <property type="match status" value="1"/>
</dbReference>
<dbReference type="CDD" id="cd02440">
    <property type="entry name" value="AdoMet_MTases"/>
    <property type="match status" value="1"/>
</dbReference>
<dbReference type="GO" id="GO:0008168">
    <property type="term" value="F:methyltransferase activity"/>
    <property type="evidence" value="ECO:0007669"/>
    <property type="project" value="UniProtKB-KW"/>
</dbReference>
<feature type="active site" description="Proton acceptor; for dehydratase activity" evidence="7">
    <location>
        <position position="974"/>
    </location>
</feature>
<dbReference type="SUPFAM" id="SSF53335">
    <property type="entry name" value="S-adenosyl-L-methionine-dependent methyltransferases"/>
    <property type="match status" value="1"/>
</dbReference>
<dbReference type="Gene3D" id="3.30.70.3290">
    <property type="match status" value="1"/>
</dbReference>
<sequence length="2102" mass="230710">MATQPEPVAIIGSSCRFPGGASSPSKLWDLLQTPRELLSKISKDRFDSDGFYHPDGAHHGSSNVQASYLLEEDPRVFDASFFAINAREAEAMDPQHRILLETVYECMENAGASVQGLQHSQTGVYVGLMTNDYHDIHLRDMGAIPKYSGTGTTRSILSNRVSYFFNWKGPSMTIDTACSSSLVAVHLAVQSLRSGETSVALAAGANLIFGPEMYIIESKLNMLSPNGRSRMWDHNADGYGRGEGVAVVMLKTLSNALRDGDSIECLIRETGVNQDGRTPGITMPSSQSQETLIRDTYLRAGLDLTKKNDRPQFFEAHGTGTPVGDPLEAEAINTAFFKHDVAVTPECDALYVGSIKTVIGHLEGAAGIAGLIKTSLALQHKIVPPNLHLEQLNPKIVPFTKHLRVPTAAVPWPEVAGSSVRRASVNSFGFGGTNAHAILESFEDGQNKGQACSTPSNLLSPLVFSANSQSSLLAIVKAFVKHLSAPDSEHNMLDLTWTLQSKRAELPYRKAFASSNLQGLLASMGAATKDAEEAKSPVLGTQMLLNSANDKPKILAIFTGQGAQWPTMGAKLLHASKIFAQTIDELQDSLSHLSDGPTWRLRDELTRAEQESRIHLAEISQPLCTAVQIGLVNLLDSADVRLFAAVGHSSGEIGAAYAAGAISARDAIRIAYYRGVNAESSAGSGSMMAVGISFAEAQVLCSESRFAGRLAVAASNGPSTVTLSGDSDAILEMKDELDQQKTFARVLEVSKAYHSHHMLPCSELYQKSLERCSIDVESHQTVNWVSSVDTAFDVTDPSAQEMIASSYWIDNMVRPVLFSQAVGKAVADHGPFDIAIEIGPHAALKGPTTQTIKAIANTDIPYHGILKRGTDDVLAFSSALGFIWECLGAKGVQLGQFTKSNSEQTPNFQKNLPTYQWDHDQQYWRESRLSKNFRVPREKVHELLGKQCMDNVEKQDLRWRNFLKVEEIPWLRGHKFQGQILFPAAGHIALAIEASKSLSKDCNVSMIELENVSIGKAITLEEGGAAVEILFTLKLLESTKSCIVADFACYACQDENSGTMDQCSRGRMTLHLGEASIYTLPNQPDKIPGLVNVDANEFYDSMNEIGLDYTESFRNMTGIARTRRFATSSTDMPAANPDYASGLMIHPILLDICFQTVIAAFCFPGDGSFWTPYLPTNIDRMRVNPFLCNATSRRSVNIEAQIVEENSLHITGNLNVYDSSGNQQIQLDGLTCRSFSKATQATDQLLFSETIWQPAATLVDGLSLDEGGAVADNFVDLEAVEANERVAYYYLRTLREKFSSAQVASFEWWYQRLFEFADYLLPIVANGAHQSIRAEWVTDTHDTILALVAKFPHQIDLQLVVEVGENLPTYVQGAVPLLEVMLKEDRLTRLYQEGLGVPHVNQELSSFAKSLSHQFPNMKILEIGAGTGGMTREVLREIDGAFGSYTFTDISTGFFESAKTRLRLEGRTKIIFSALDIEKDPCTQGYVEGSYDMIIASNVLHATRSLGQTMAHVRRLLRPGGYLLLNEVTGDMLRLKFIMSGLPGWWLGGDDGRRYSPTISPLQWNETLTLAGFSGVDIIKKDFSDPRKHSLSVIVSQAMDEMVGFLREPLAAPYMAPDVGDVYIVGGRTLEVKRLAQAVSNKLRCWSQDVCAVGDITALEASNPAEGFTVVYLDDLDEPVLQALTAEKLKALQFMFCHANNILCLTQGSQGASPYSMALVGLARTMLFEHPSLQMQLIDISTLKDISAHIIAEDLLRLAAARTLDTSYLWTSEPEIAYSRSRKQIQRLITNKDLNDKLNSERRLITESVQTKYWKMVLSRNHNGHLELRKSVPRRTLMACTSEGFSTFDTLLSVTHPVTYPGTPVRYISLGKKADSDTIFAFISSELASAISVPSSSAFAIQSFVDLEAALMTISTHVMSQQFLHGIPSGGSILLHDVDEYFGTVISKAATKKHIKVTMTTSNSRHKGVHPWLWIHPYQSNNQLAALLPSAVDMLINFAADSLLSSYQLGNRIATSMAESCVVIQKSQIVTAHSYPLRNGTLLVQEDLKRHLALACSKSIGEQYSTTAVTHINEVTEQLTYERTNVRSPCLLFYYILTSPGN</sequence>
<reference evidence="10 11" key="1">
    <citation type="journal article" date="2016" name="Appl. Microbiol. Biotechnol.">
        <title>Characterization of T-DNA insertion mutants with decreased virulence in the entomopathogenic fungus Beauveria bassiana JEF-007.</title>
        <authorList>
            <person name="Kim S."/>
            <person name="Lee S.J."/>
            <person name="Nai Y.S."/>
            <person name="Yu J.S."/>
            <person name="Lee M.R."/>
            <person name="Yang Y.T."/>
            <person name="Kim J.S."/>
        </authorList>
    </citation>
    <scope>NUCLEOTIDE SEQUENCE [LARGE SCALE GENOMIC DNA]</scope>
    <source>
        <strain evidence="10 11">JEF-007</strain>
    </source>
</reference>
<dbReference type="Gene3D" id="3.40.50.720">
    <property type="entry name" value="NAD(P)-binding Rossmann-like Domain"/>
    <property type="match status" value="1"/>
</dbReference>
<dbReference type="InterPro" id="IPR049551">
    <property type="entry name" value="PKS_DH_C"/>
</dbReference>
<dbReference type="Pfam" id="PF21089">
    <property type="entry name" value="PKS_DH_N"/>
    <property type="match status" value="1"/>
</dbReference>
<feature type="domain" description="PKS/mFAS DH" evidence="9">
    <location>
        <begin position="941"/>
        <end position="1241"/>
    </location>
</feature>
<dbReference type="GO" id="GO:0016491">
    <property type="term" value="F:oxidoreductase activity"/>
    <property type="evidence" value="ECO:0007669"/>
    <property type="project" value="UniProtKB-KW"/>
</dbReference>
<keyword evidence="2" id="KW-0597">Phosphoprotein</keyword>
<evidence type="ECO:0000256" key="4">
    <source>
        <dbReference type="ARBA" id="ARBA00022679"/>
    </source>
</evidence>
<evidence type="ECO:0000256" key="6">
    <source>
        <dbReference type="ARBA" id="ARBA00023268"/>
    </source>
</evidence>
<dbReference type="InterPro" id="IPR016035">
    <property type="entry name" value="Acyl_Trfase/lysoPLipase"/>
</dbReference>
<dbReference type="Pfam" id="PF02801">
    <property type="entry name" value="Ketoacyl-synt_C"/>
    <property type="match status" value="1"/>
</dbReference>
<comment type="caution">
    <text evidence="10">The sequence shown here is derived from an EMBL/GenBank/DDBJ whole genome shotgun (WGS) entry which is preliminary data.</text>
</comment>
<dbReference type="SUPFAM" id="SSF53901">
    <property type="entry name" value="Thiolase-like"/>
    <property type="match status" value="1"/>
</dbReference>
<dbReference type="InterPro" id="IPR001227">
    <property type="entry name" value="Ac_transferase_dom_sf"/>
</dbReference>
<keyword evidence="4" id="KW-0808">Transferase</keyword>
<dbReference type="GO" id="GO:0006633">
    <property type="term" value="P:fatty acid biosynthetic process"/>
    <property type="evidence" value="ECO:0007669"/>
    <property type="project" value="InterPro"/>
</dbReference>
<keyword evidence="5" id="KW-0560">Oxidoreductase</keyword>
<keyword evidence="1" id="KW-0596">Phosphopantetheine</keyword>
<dbReference type="InterPro" id="IPR016039">
    <property type="entry name" value="Thiolase-like"/>
</dbReference>
<evidence type="ECO:0000256" key="3">
    <source>
        <dbReference type="ARBA" id="ARBA00022603"/>
    </source>
</evidence>
<evidence type="ECO:0000256" key="7">
    <source>
        <dbReference type="PROSITE-ProRule" id="PRU01363"/>
    </source>
</evidence>
<accession>A0A2N6NB26</accession>
<dbReference type="InterPro" id="IPR013217">
    <property type="entry name" value="Methyltransf_12"/>
</dbReference>
<dbReference type="InterPro" id="IPR032821">
    <property type="entry name" value="PKS_assoc"/>
</dbReference>
<evidence type="ECO:0000259" key="9">
    <source>
        <dbReference type="PROSITE" id="PS52019"/>
    </source>
</evidence>
<dbReference type="Pfam" id="PF00109">
    <property type="entry name" value="ketoacyl-synt"/>
    <property type="match status" value="1"/>
</dbReference>
<dbReference type="EMBL" id="MRVG01000013">
    <property type="protein sequence ID" value="PMB64475.1"/>
    <property type="molecule type" value="Genomic_DNA"/>
</dbReference>
<feature type="active site" description="Proton donor; for dehydratase activity" evidence="7">
    <location>
        <position position="1151"/>
    </location>
</feature>
<dbReference type="InterPro" id="IPR014043">
    <property type="entry name" value="Acyl_transferase_dom"/>
</dbReference>
<dbReference type="InterPro" id="IPR020841">
    <property type="entry name" value="PKS_Beta-ketoAc_synthase_dom"/>
</dbReference>
<evidence type="ECO:0000256" key="2">
    <source>
        <dbReference type="ARBA" id="ARBA00022553"/>
    </source>
</evidence>
<evidence type="ECO:0000256" key="1">
    <source>
        <dbReference type="ARBA" id="ARBA00022450"/>
    </source>
</evidence>
<dbReference type="Proteomes" id="UP000235728">
    <property type="component" value="Unassembled WGS sequence"/>
</dbReference>
<dbReference type="PANTHER" id="PTHR43775:SF20">
    <property type="entry name" value="HYBRID PKS-NRPS SYNTHETASE APDA"/>
    <property type="match status" value="1"/>
</dbReference>
<keyword evidence="6" id="KW-0511">Multifunctional enzyme</keyword>
<dbReference type="InterPro" id="IPR049900">
    <property type="entry name" value="PKS_mFAS_DH"/>
</dbReference>
<dbReference type="InterPro" id="IPR050091">
    <property type="entry name" value="PKS_NRPS_Biosynth_Enz"/>
</dbReference>
<dbReference type="FunFam" id="3.40.47.10:FF:000019">
    <property type="entry name" value="Polyketide synthase type I"/>
    <property type="match status" value="1"/>
</dbReference>
<dbReference type="SMART" id="SM00826">
    <property type="entry name" value="PKS_DH"/>
    <property type="match status" value="1"/>
</dbReference>
<feature type="domain" description="Ketosynthase family 3 (KS3)" evidence="8">
    <location>
        <begin position="5"/>
        <end position="441"/>
    </location>
</feature>
<dbReference type="PANTHER" id="PTHR43775">
    <property type="entry name" value="FATTY ACID SYNTHASE"/>
    <property type="match status" value="1"/>
</dbReference>
<dbReference type="GO" id="GO:0044550">
    <property type="term" value="P:secondary metabolite biosynthetic process"/>
    <property type="evidence" value="ECO:0007669"/>
    <property type="project" value="TreeGrafter"/>
</dbReference>
<evidence type="ECO:0000313" key="11">
    <source>
        <dbReference type="Proteomes" id="UP000235728"/>
    </source>
</evidence>
<dbReference type="InterPro" id="IPR042104">
    <property type="entry name" value="PKS_dehydratase_sf"/>
</dbReference>
<dbReference type="InterPro" id="IPR014030">
    <property type="entry name" value="Ketoacyl_synth_N"/>
</dbReference>
<evidence type="ECO:0000256" key="5">
    <source>
        <dbReference type="ARBA" id="ARBA00023002"/>
    </source>
</evidence>
<feature type="region of interest" description="N-terminal hotdog fold" evidence="7">
    <location>
        <begin position="941"/>
        <end position="1075"/>
    </location>
</feature>
<dbReference type="OMA" id="HCILETY"/>
<evidence type="ECO:0000259" key="8">
    <source>
        <dbReference type="PROSITE" id="PS52004"/>
    </source>
</evidence>
<dbReference type="InterPro" id="IPR014031">
    <property type="entry name" value="Ketoacyl_synth_C"/>
</dbReference>
<name>A0A2N6NB26_BEABA</name>
<dbReference type="InterPro" id="IPR049552">
    <property type="entry name" value="PKS_DH_N"/>
</dbReference>
<evidence type="ECO:0000313" key="10">
    <source>
        <dbReference type="EMBL" id="PMB64475.1"/>
    </source>
</evidence>
<dbReference type="Pfam" id="PF00698">
    <property type="entry name" value="Acyl_transf_1"/>
    <property type="match status" value="1"/>
</dbReference>
<dbReference type="GO" id="GO:0004315">
    <property type="term" value="F:3-oxoacyl-[acyl-carrier-protein] synthase activity"/>
    <property type="evidence" value="ECO:0007669"/>
    <property type="project" value="InterPro"/>
</dbReference>
<dbReference type="Gene3D" id="3.40.47.10">
    <property type="match status" value="1"/>
</dbReference>
<gene>
    <name evidence="10" type="primary">ccsA_0</name>
    <name evidence="10" type="ORF">BM221_009864</name>
</gene>
<protein>
    <submittedName>
        <fullName evidence="10">Polyketide synthase-nonribosomal peptide synthetase</fullName>
    </submittedName>
</protein>
<dbReference type="InterPro" id="IPR029063">
    <property type="entry name" value="SAM-dependent_MTases_sf"/>
</dbReference>
<dbReference type="SUPFAM" id="SSF55048">
    <property type="entry name" value="Probable ACP-binding domain of malonyl-CoA ACP transacylase"/>
    <property type="match status" value="1"/>
</dbReference>
<feature type="region of interest" description="C-terminal hotdog fold" evidence="7">
    <location>
        <begin position="1090"/>
        <end position="1241"/>
    </location>
</feature>
<dbReference type="InterPro" id="IPR016036">
    <property type="entry name" value="Malonyl_transacylase_ACP-bd"/>
</dbReference>
<dbReference type="Pfam" id="PF14765">
    <property type="entry name" value="PS-DH"/>
    <property type="match status" value="1"/>
</dbReference>
<proteinExistence type="predicted"/>
<dbReference type="PROSITE" id="PS52004">
    <property type="entry name" value="KS3_2"/>
    <property type="match status" value="1"/>
</dbReference>
<dbReference type="SMART" id="SM00827">
    <property type="entry name" value="PKS_AT"/>
    <property type="match status" value="1"/>
</dbReference>
<dbReference type="PROSITE" id="PS00606">
    <property type="entry name" value="KS3_1"/>
    <property type="match status" value="1"/>
</dbReference>
<dbReference type="InterPro" id="IPR020807">
    <property type="entry name" value="PKS_DH"/>
</dbReference>
<dbReference type="Gene3D" id="3.40.50.150">
    <property type="entry name" value="Vaccinia Virus protein VP39"/>
    <property type="match status" value="1"/>
</dbReference>
<dbReference type="Pfam" id="PF08242">
    <property type="entry name" value="Methyltransf_12"/>
    <property type="match status" value="1"/>
</dbReference>
<dbReference type="SUPFAM" id="SSF52151">
    <property type="entry name" value="FabD/lysophospholipase-like"/>
    <property type="match status" value="1"/>
</dbReference>
<organism evidence="10 11">
    <name type="scientific">Beauveria bassiana</name>
    <name type="common">White muscardine disease fungus</name>
    <name type="synonym">Tritirachium shiotae</name>
    <dbReference type="NCBI Taxonomy" id="176275"/>
    <lineage>
        <taxon>Eukaryota</taxon>
        <taxon>Fungi</taxon>
        <taxon>Dikarya</taxon>
        <taxon>Ascomycota</taxon>
        <taxon>Pezizomycotina</taxon>
        <taxon>Sordariomycetes</taxon>
        <taxon>Hypocreomycetidae</taxon>
        <taxon>Hypocreales</taxon>
        <taxon>Cordycipitaceae</taxon>
        <taxon>Beauveria</taxon>
    </lineage>
</organism>
<dbReference type="InterPro" id="IPR018201">
    <property type="entry name" value="Ketoacyl_synth_AS"/>
</dbReference>
<dbReference type="SMART" id="SM00825">
    <property type="entry name" value="PKS_KS"/>
    <property type="match status" value="1"/>
</dbReference>
<dbReference type="GO" id="GO:0032259">
    <property type="term" value="P:methylation"/>
    <property type="evidence" value="ECO:0007669"/>
    <property type="project" value="UniProtKB-KW"/>
</dbReference>
<dbReference type="CDD" id="cd00833">
    <property type="entry name" value="PKS"/>
    <property type="match status" value="1"/>
</dbReference>
<dbReference type="InterPro" id="IPR036291">
    <property type="entry name" value="NAD(P)-bd_dom_sf"/>
</dbReference>
<dbReference type="Gene3D" id="3.10.129.110">
    <property type="entry name" value="Polyketide synthase dehydratase"/>
    <property type="match status" value="1"/>
</dbReference>
<dbReference type="GO" id="GO:0004312">
    <property type="term" value="F:fatty acid synthase activity"/>
    <property type="evidence" value="ECO:0007669"/>
    <property type="project" value="TreeGrafter"/>
</dbReference>